<keyword evidence="7 10" id="KW-0472">Membrane</keyword>
<dbReference type="Pfam" id="PF00593">
    <property type="entry name" value="TonB_dep_Rec_b-barrel"/>
    <property type="match status" value="1"/>
</dbReference>
<dbReference type="InterPro" id="IPR037066">
    <property type="entry name" value="Plug_dom_sf"/>
</dbReference>
<evidence type="ECO:0000256" key="9">
    <source>
        <dbReference type="ARBA" id="ARBA00023237"/>
    </source>
</evidence>
<evidence type="ECO:0000256" key="5">
    <source>
        <dbReference type="ARBA" id="ARBA00022692"/>
    </source>
</evidence>
<evidence type="ECO:0000256" key="4">
    <source>
        <dbReference type="ARBA" id="ARBA00022452"/>
    </source>
</evidence>
<comment type="subcellular location">
    <subcellularLocation>
        <location evidence="1 10">Cell outer membrane</location>
        <topology evidence="1 10">Multi-pass membrane protein</topology>
    </subcellularLocation>
</comment>
<dbReference type="InterPro" id="IPR000531">
    <property type="entry name" value="Beta-barrel_TonB"/>
</dbReference>
<keyword evidence="9 10" id="KW-0998">Cell outer membrane</keyword>
<protein>
    <submittedName>
        <fullName evidence="15">TonB-dependent siderophore receptor</fullName>
    </submittedName>
</protein>
<dbReference type="InterPro" id="IPR010105">
    <property type="entry name" value="TonB_sidphr_rcpt"/>
</dbReference>
<feature type="domain" description="TonB-dependent receptor plug" evidence="14">
    <location>
        <begin position="68"/>
        <end position="168"/>
    </location>
</feature>
<dbReference type="PANTHER" id="PTHR32552">
    <property type="entry name" value="FERRICHROME IRON RECEPTOR-RELATED"/>
    <property type="match status" value="1"/>
</dbReference>
<evidence type="ECO:0000256" key="6">
    <source>
        <dbReference type="ARBA" id="ARBA00023077"/>
    </source>
</evidence>
<evidence type="ECO:0000259" key="14">
    <source>
        <dbReference type="Pfam" id="PF07715"/>
    </source>
</evidence>
<dbReference type="RefSeq" id="WP_200380084.1">
    <property type="nucleotide sequence ID" value="NZ_NRRU01000130.1"/>
</dbReference>
<dbReference type="EMBL" id="NRRU01000130">
    <property type="protein sequence ID" value="MBK1715534.1"/>
    <property type="molecule type" value="Genomic_DNA"/>
</dbReference>
<evidence type="ECO:0000313" key="16">
    <source>
        <dbReference type="Proteomes" id="UP001041814"/>
    </source>
</evidence>
<evidence type="ECO:0000256" key="1">
    <source>
        <dbReference type="ARBA" id="ARBA00004571"/>
    </source>
</evidence>
<feature type="domain" description="TonB-dependent receptor-like beta-barrel" evidence="13">
    <location>
        <begin position="267"/>
        <end position="686"/>
    </location>
</feature>
<evidence type="ECO:0000256" key="11">
    <source>
        <dbReference type="RuleBase" id="RU003357"/>
    </source>
</evidence>
<evidence type="ECO:0000313" key="15">
    <source>
        <dbReference type="EMBL" id="MBK1715534.1"/>
    </source>
</evidence>
<dbReference type="SUPFAM" id="SSF56935">
    <property type="entry name" value="Porins"/>
    <property type="match status" value="1"/>
</dbReference>
<feature type="chain" id="PRO_5046463365" evidence="12">
    <location>
        <begin position="24"/>
        <end position="715"/>
    </location>
</feature>
<comment type="caution">
    <text evidence="15">The sequence shown here is derived from an EMBL/GenBank/DDBJ whole genome shotgun (WGS) entry which is preliminary data.</text>
</comment>
<dbReference type="Gene3D" id="2.40.170.20">
    <property type="entry name" value="TonB-dependent receptor, beta-barrel domain"/>
    <property type="match status" value="1"/>
</dbReference>
<comment type="similarity">
    <text evidence="2 10 11">Belongs to the TonB-dependent receptor family.</text>
</comment>
<evidence type="ECO:0000256" key="7">
    <source>
        <dbReference type="ARBA" id="ARBA00023136"/>
    </source>
</evidence>
<dbReference type="Pfam" id="PF07715">
    <property type="entry name" value="Plug"/>
    <property type="match status" value="1"/>
</dbReference>
<keyword evidence="6 11" id="KW-0798">TonB box</keyword>
<dbReference type="Gene3D" id="2.170.130.10">
    <property type="entry name" value="TonB-dependent receptor, plug domain"/>
    <property type="match status" value="1"/>
</dbReference>
<dbReference type="InterPro" id="IPR012910">
    <property type="entry name" value="Plug_dom"/>
</dbReference>
<dbReference type="PROSITE" id="PS52016">
    <property type="entry name" value="TONB_DEPENDENT_REC_3"/>
    <property type="match status" value="1"/>
</dbReference>
<reference evidence="15" key="2">
    <citation type="journal article" date="2020" name="Microorganisms">
        <title>Osmotic Adaptation and Compatible Solute Biosynthesis of Phototrophic Bacteria as Revealed from Genome Analyses.</title>
        <authorList>
            <person name="Imhoff J.F."/>
            <person name="Rahn T."/>
            <person name="Kunzel S."/>
            <person name="Keller A."/>
            <person name="Neulinger S.C."/>
        </authorList>
    </citation>
    <scope>NUCLEOTIDE SEQUENCE</scope>
    <source>
        <strain evidence="15">IM 151</strain>
    </source>
</reference>
<dbReference type="PANTHER" id="PTHR32552:SF74">
    <property type="entry name" value="HYDROXAMATE SIDEROPHORE RECEPTOR FHUE"/>
    <property type="match status" value="1"/>
</dbReference>
<keyword evidence="3 10" id="KW-0813">Transport</keyword>
<evidence type="ECO:0000256" key="2">
    <source>
        <dbReference type="ARBA" id="ARBA00009810"/>
    </source>
</evidence>
<keyword evidence="8 15" id="KW-0675">Receptor</keyword>
<keyword evidence="4 10" id="KW-1134">Transmembrane beta strand</keyword>
<evidence type="ECO:0000256" key="10">
    <source>
        <dbReference type="PROSITE-ProRule" id="PRU01360"/>
    </source>
</evidence>
<keyword evidence="5 10" id="KW-0812">Transmembrane</keyword>
<evidence type="ECO:0000256" key="3">
    <source>
        <dbReference type="ARBA" id="ARBA00022448"/>
    </source>
</evidence>
<evidence type="ECO:0000259" key="13">
    <source>
        <dbReference type="Pfam" id="PF00593"/>
    </source>
</evidence>
<dbReference type="Proteomes" id="UP001041814">
    <property type="component" value="Unassembled WGS sequence"/>
</dbReference>
<dbReference type="NCBIfam" id="TIGR01783">
    <property type="entry name" value="TonB-siderophor"/>
    <property type="match status" value="1"/>
</dbReference>
<keyword evidence="16" id="KW-1185">Reference proteome</keyword>
<organism evidence="15 16">
    <name type="scientific">Rubrivivax gelatinosus</name>
    <name type="common">Rhodocyclus gelatinosus</name>
    <name type="synonym">Rhodopseudomonas gelatinosa</name>
    <dbReference type="NCBI Taxonomy" id="28068"/>
    <lineage>
        <taxon>Bacteria</taxon>
        <taxon>Pseudomonadati</taxon>
        <taxon>Pseudomonadota</taxon>
        <taxon>Betaproteobacteria</taxon>
        <taxon>Burkholderiales</taxon>
        <taxon>Sphaerotilaceae</taxon>
        <taxon>Rubrivivax</taxon>
    </lineage>
</organism>
<sequence length="715" mass="78214">MTQKLMLSACAIAVCTLAGQVHAQAQAQAQNETQAQATTADGGAEKIVVTAKRAQRVSKGATGLPMEIKDTPQSISTIDKQDIVDFGATGSNEALRLGTGINIEQYETNRAGFNSRGFDIQLTQVDGVGMSNDWGVVVGQQDSYLFERIELIRGANGLLTGVGNASGTINYVRKRPKNEDGGEANVTWGPYGSNRLALDYNKVLTEDGSWAGRLVVAREDKDSYLRGLQDLRSTVYGVIDGQIGEHGMLTFGFSHQRANQDSPMWGSLTLNYASGGQAEFDRSSSTSQDWTYWNTRSNNAFVEYRHELAPDWELKATVNHRETTEDTKLFYAYLPTGVAGLNDNDTGLIGWPYKSHGTTKNNLVDLNLSGEFEAFGRRHSLIAGLSRSRQQSDTATQGYDTATYGDQPLPAFPYRGDVYPEPEWTGVASTTDGEQTLTRLYAASRLALTERLKAIVGVNAIKLQREGASRYGNAGTNGVSYPDTKETSPYVGLTYDITPAVLGYVSYSTIFQNQDQTDYDNVYLDPMKGVNTEAGVKAEWLDRKLLTTFAVFTAEQKGLATYAGIRTDTNASWYKPEDVKSRGFEAEATGRIGADSRITLGFTRLKLTGPDGNDTSLWVPRTTLNFRFDTRVAQLPQLRLGVGGRWQSDVSNSAETVRQGSYLLANAFAAYELNERTTLRLNVDNLTDKKYIGGLSGGGIYGAPRQVSMSVNYKL</sequence>
<accession>A0ABS1E1T0</accession>
<keyword evidence="12" id="KW-0732">Signal</keyword>
<evidence type="ECO:0000256" key="12">
    <source>
        <dbReference type="SAM" id="SignalP"/>
    </source>
</evidence>
<feature type="signal peptide" evidence="12">
    <location>
        <begin position="1"/>
        <end position="23"/>
    </location>
</feature>
<dbReference type="CDD" id="cd01347">
    <property type="entry name" value="ligand_gated_channel"/>
    <property type="match status" value="1"/>
</dbReference>
<reference evidence="15" key="1">
    <citation type="submission" date="2017-08" db="EMBL/GenBank/DDBJ databases">
        <authorList>
            <person name="Imhoff J.F."/>
            <person name="Rahn T."/>
            <person name="Kuenzel S."/>
            <person name="Neulinger S.C."/>
        </authorList>
    </citation>
    <scope>NUCLEOTIDE SEQUENCE</scope>
    <source>
        <strain evidence="15">IM 151</strain>
    </source>
</reference>
<dbReference type="InterPro" id="IPR039426">
    <property type="entry name" value="TonB-dep_rcpt-like"/>
</dbReference>
<proteinExistence type="inferred from homology"/>
<evidence type="ECO:0000256" key="8">
    <source>
        <dbReference type="ARBA" id="ARBA00023170"/>
    </source>
</evidence>
<name>A0ABS1E1T0_RUBGE</name>
<dbReference type="InterPro" id="IPR036942">
    <property type="entry name" value="Beta-barrel_TonB_sf"/>
</dbReference>
<gene>
    <name evidence="15" type="ORF">CKO43_22535</name>
</gene>